<proteinExistence type="predicted"/>
<comment type="caution">
    <text evidence="5">The sequence shown here is derived from an EMBL/GenBank/DDBJ whole genome shotgun (WGS) entry which is preliminary data.</text>
</comment>
<evidence type="ECO:0000256" key="2">
    <source>
        <dbReference type="ARBA" id="ARBA00022679"/>
    </source>
</evidence>
<dbReference type="RefSeq" id="WP_121900441.1">
    <property type="nucleotide sequence ID" value="NZ_REFW01000001.1"/>
</dbReference>
<sequence>MVEKVRVLQVMASLDRGGAEAVVMDWLRHVDPNRIAFDFIVNDGDGRGAHEDEVVALGGRVVRAPRFKGWNVIGYALWWWRCFKDHPEWDIIHAHHTVPGFVYIPIARTLGRKVIAHSHTAGREPSLSGLIRTALRLPLRYSADLLLGCSQAAATWMFGNKEVRIIRNGIGLDRFADARSARQSTRAILGLQESMVVGHVGRFATPKNHERILRIFARISAQEPSARLVLVGDGELRDVIEKRVNELGLGDTVHLLGVRKDVPELIAAMDVLLFPSLYEGLPVAVIEAQVSSLPCVVADTVTSEVAVTEGVTFMRLADTDEEWADAVMTAWVCGSERRSRVDELRAAGYDSVESANSIQELYLRLSSSLGRRV</sequence>
<gene>
    <name evidence="5" type="ORF">EAX62_04645</name>
</gene>
<reference evidence="5 6" key="1">
    <citation type="submission" date="2018-10" db="EMBL/GenBank/DDBJ databases">
        <title>Tessaracoccus antarcticuss sp. nov., isolated from sediment.</title>
        <authorList>
            <person name="Zhou L.Y."/>
            <person name="Du Z.J."/>
        </authorList>
    </citation>
    <scope>NUCLEOTIDE SEQUENCE [LARGE SCALE GENOMIC DNA]</scope>
    <source>
        <strain evidence="5 6">JDX10</strain>
    </source>
</reference>
<organism evidence="5 6">
    <name type="scientific">Tessaracoccus antarcticus</name>
    <dbReference type="NCBI Taxonomy" id="2479848"/>
    <lineage>
        <taxon>Bacteria</taxon>
        <taxon>Bacillati</taxon>
        <taxon>Actinomycetota</taxon>
        <taxon>Actinomycetes</taxon>
        <taxon>Propionibacteriales</taxon>
        <taxon>Propionibacteriaceae</taxon>
        <taxon>Tessaracoccus</taxon>
    </lineage>
</organism>
<feature type="domain" description="Glycosyl transferase family 1" evidence="3">
    <location>
        <begin position="186"/>
        <end position="330"/>
    </location>
</feature>
<dbReference type="Gene3D" id="3.40.50.2000">
    <property type="entry name" value="Glycogen Phosphorylase B"/>
    <property type="match status" value="2"/>
</dbReference>
<dbReference type="SUPFAM" id="SSF53756">
    <property type="entry name" value="UDP-Glycosyltransferase/glycogen phosphorylase"/>
    <property type="match status" value="1"/>
</dbReference>
<feature type="domain" description="Glycosyltransferase subfamily 4-like N-terminal" evidence="4">
    <location>
        <begin position="17"/>
        <end position="174"/>
    </location>
</feature>
<evidence type="ECO:0000313" key="6">
    <source>
        <dbReference type="Proteomes" id="UP000275256"/>
    </source>
</evidence>
<keyword evidence="1" id="KW-0328">Glycosyltransferase</keyword>
<dbReference type="EMBL" id="REFW01000001">
    <property type="protein sequence ID" value="RMB61893.1"/>
    <property type="molecule type" value="Genomic_DNA"/>
</dbReference>
<dbReference type="InterPro" id="IPR050194">
    <property type="entry name" value="Glycosyltransferase_grp1"/>
</dbReference>
<dbReference type="Pfam" id="PF00534">
    <property type="entry name" value="Glycos_transf_1"/>
    <property type="match status" value="1"/>
</dbReference>
<evidence type="ECO:0000259" key="3">
    <source>
        <dbReference type="Pfam" id="PF00534"/>
    </source>
</evidence>
<dbReference type="InterPro" id="IPR028098">
    <property type="entry name" value="Glyco_trans_4-like_N"/>
</dbReference>
<dbReference type="Pfam" id="PF13439">
    <property type="entry name" value="Glyco_transf_4"/>
    <property type="match status" value="1"/>
</dbReference>
<dbReference type="Proteomes" id="UP000275256">
    <property type="component" value="Unassembled WGS sequence"/>
</dbReference>
<protein>
    <submittedName>
        <fullName evidence="5">Glycosyltransferase family 1 protein</fullName>
    </submittedName>
</protein>
<dbReference type="OrthoDB" id="9790710at2"/>
<accession>A0A3M0GJT4</accession>
<dbReference type="InterPro" id="IPR001296">
    <property type="entry name" value="Glyco_trans_1"/>
</dbReference>
<dbReference type="PANTHER" id="PTHR45947:SF3">
    <property type="entry name" value="SULFOQUINOVOSYL TRANSFERASE SQD2"/>
    <property type="match status" value="1"/>
</dbReference>
<dbReference type="PANTHER" id="PTHR45947">
    <property type="entry name" value="SULFOQUINOVOSYL TRANSFERASE SQD2"/>
    <property type="match status" value="1"/>
</dbReference>
<evidence type="ECO:0000256" key="1">
    <source>
        <dbReference type="ARBA" id="ARBA00022676"/>
    </source>
</evidence>
<keyword evidence="6" id="KW-1185">Reference proteome</keyword>
<evidence type="ECO:0000313" key="5">
    <source>
        <dbReference type="EMBL" id="RMB61893.1"/>
    </source>
</evidence>
<evidence type="ECO:0000259" key="4">
    <source>
        <dbReference type="Pfam" id="PF13439"/>
    </source>
</evidence>
<name>A0A3M0GJT4_9ACTN</name>
<dbReference type="AlphaFoldDB" id="A0A3M0GJT4"/>
<dbReference type="GO" id="GO:1901137">
    <property type="term" value="P:carbohydrate derivative biosynthetic process"/>
    <property type="evidence" value="ECO:0007669"/>
    <property type="project" value="UniProtKB-ARBA"/>
</dbReference>
<keyword evidence="2 5" id="KW-0808">Transferase</keyword>
<dbReference type="GO" id="GO:0016757">
    <property type="term" value="F:glycosyltransferase activity"/>
    <property type="evidence" value="ECO:0007669"/>
    <property type="project" value="UniProtKB-KW"/>
</dbReference>